<dbReference type="Proteomes" id="UP000016714">
    <property type="component" value="Chromosome 2"/>
</dbReference>
<reference evidence="1 2" key="1">
    <citation type="journal article" date="2015" name="Genome Announc.">
        <title>Complete genome sequence of Vibrio alginolyticus ATCC 17749.</title>
        <authorList>
            <person name="Liu X.F."/>
            <person name="Cao Y."/>
            <person name="Zhang H.L."/>
            <person name="Chen Y.J."/>
            <person name="Hu C.J."/>
        </authorList>
    </citation>
    <scope>NUCLEOTIDE SEQUENCE [LARGE SCALE GENOMIC DNA]</scope>
    <source>
        <strain evidence="2">ATCC 17749 / DSM 2171 / NBRC 15630 / NCIMB 1903 / NCTC 12160 / XII-53</strain>
    </source>
</reference>
<dbReference type="HOGENOM" id="CLU_3318867_0_0_6"/>
<dbReference type="EMBL" id="CP006719">
    <property type="protein sequence ID" value="AGV19881.1"/>
    <property type="molecule type" value="Genomic_DNA"/>
</dbReference>
<name>A0A2I3CQ12_VIBAX</name>
<accession>A0A2I3CQ12</accession>
<organism evidence="1 2">
    <name type="scientific">Vibrio alginolyticus (strain ATCC 17749 / DSM 2171 / NBRC 15630 / NCIMB 1903 / NCTC 12160 / XII-53)</name>
    <dbReference type="NCBI Taxonomy" id="1219076"/>
    <lineage>
        <taxon>Bacteria</taxon>
        <taxon>Pseudomonadati</taxon>
        <taxon>Pseudomonadota</taxon>
        <taxon>Gammaproteobacteria</taxon>
        <taxon>Vibrionales</taxon>
        <taxon>Vibrionaceae</taxon>
        <taxon>Vibrio</taxon>
    </lineage>
</organism>
<sequence>MVSTVFGFSTLNSDFNTLATHKAIGFFLFALLLPLQPKP</sequence>
<dbReference type="AlphaFoldDB" id="A0A2I3CQ12"/>
<gene>
    <name evidence="1" type="ORF">N646_4072</name>
</gene>
<dbReference type="KEGG" id="vag:N646_4072"/>
<proteinExistence type="predicted"/>
<evidence type="ECO:0000313" key="2">
    <source>
        <dbReference type="Proteomes" id="UP000016714"/>
    </source>
</evidence>
<protein>
    <submittedName>
        <fullName evidence="1">Uncharacterized protein</fullName>
    </submittedName>
</protein>
<evidence type="ECO:0000313" key="1">
    <source>
        <dbReference type="EMBL" id="AGV19881.1"/>
    </source>
</evidence>